<reference evidence="2" key="2">
    <citation type="journal article" date="2015" name="Data Brief">
        <title>Shoot transcriptome of the giant reed, Arundo donax.</title>
        <authorList>
            <person name="Barrero R.A."/>
            <person name="Guerrero F.D."/>
            <person name="Moolhuijzen P."/>
            <person name="Goolsby J.A."/>
            <person name="Tidwell J."/>
            <person name="Bellgard S.E."/>
            <person name="Bellgard M.I."/>
        </authorList>
    </citation>
    <scope>NUCLEOTIDE SEQUENCE</scope>
    <source>
        <tissue evidence="2">Shoot tissue taken approximately 20 cm above the soil surface</tissue>
    </source>
</reference>
<dbReference type="AlphaFoldDB" id="A0A0A9DA44"/>
<name>A0A0A9DA44_ARUDO</name>
<reference evidence="2" key="1">
    <citation type="submission" date="2014-09" db="EMBL/GenBank/DDBJ databases">
        <authorList>
            <person name="Magalhaes I.L.F."/>
            <person name="Oliveira U."/>
            <person name="Santos F.R."/>
            <person name="Vidigal T.H.D.A."/>
            <person name="Brescovit A.D."/>
            <person name="Santos A.J."/>
        </authorList>
    </citation>
    <scope>NUCLEOTIDE SEQUENCE</scope>
    <source>
        <tissue evidence="2">Shoot tissue taken approximately 20 cm above the soil surface</tissue>
    </source>
</reference>
<accession>A0A0A9DA44</accession>
<sequence length="54" mass="5587">MLDLRATTEIGPNGSPGRRGEGVLGPHSRRLITTAVAGGNLSAPRRAHPEGEAE</sequence>
<evidence type="ECO:0000256" key="1">
    <source>
        <dbReference type="SAM" id="MobiDB-lite"/>
    </source>
</evidence>
<feature type="region of interest" description="Disordered" evidence="1">
    <location>
        <begin position="35"/>
        <end position="54"/>
    </location>
</feature>
<proteinExistence type="predicted"/>
<dbReference type="EMBL" id="GBRH01212416">
    <property type="protein sequence ID" value="JAD85479.1"/>
    <property type="molecule type" value="Transcribed_RNA"/>
</dbReference>
<evidence type="ECO:0000313" key="2">
    <source>
        <dbReference type="EMBL" id="JAD85479.1"/>
    </source>
</evidence>
<protein>
    <submittedName>
        <fullName evidence="2">Uncharacterized protein</fullName>
    </submittedName>
</protein>
<feature type="region of interest" description="Disordered" evidence="1">
    <location>
        <begin position="1"/>
        <end position="27"/>
    </location>
</feature>
<organism evidence="2">
    <name type="scientific">Arundo donax</name>
    <name type="common">Giant reed</name>
    <name type="synonym">Donax arundinaceus</name>
    <dbReference type="NCBI Taxonomy" id="35708"/>
    <lineage>
        <taxon>Eukaryota</taxon>
        <taxon>Viridiplantae</taxon>
        <taxon>Streptophyta</taxon>
        <taxon>Embryophyta</taxon>
        <taxon>Tracheophyta</taxon>
        <taxon>Spermatophyta</taxon>
        <taxon>Magnoliopsida</taxon>
        <taxon>Liliopsida</taxon>
        <taxon>Poales</taxon>
        <taxon>Poaceae</taxon>
        <taxon>PACMAD clade</taxon>
        <taxon>Arundinoideae</taxon>
        <taxon>Arundineae</taxon>
        <taxon>Arundo</taxon>
    </lineage>
</organism>